<dbReference type="InterPro" id="IPR036388">
    <property type="entry name" value="WH-like_DNA-bd_sf"/>
</dbReference>
<dbReference type="STRING" id="1123282.SAMN02745823_03197"/>
<feature type="region of interest" description="Disordered" evidence="1">
    <location>
        <begin position="95"/>
        <end position="115"/>
    </location>
</feature>
<dbReference type="Gene3D" id="1.10.10.10">
    <property type="entry name" value="Winged helix-like DNA-binding domain superfamily/Winged helix DNA-binding domain"/>
    <property type="match status" value="1"/>
</dbReference>
<dbReference type="GO" id="GO:0005737">
    <property type="term" value="C:cytoplasm"/>
    <property type="evidence" value="ECO:0007669"/>
    <property type="project" value="InterPro"/>
</dbReference>
<evidence type="ECO:0000256" key="1">
    <source>
        <dbReference type="SAM" id="MobiDB-lite"/>
    </source>
</evidence>
<sequence>MVTGNAQIKDYLEKEGLKHSSLGFRYLVLIISIVGKDPDKNTVLSEVYKIIATEYDASPKSIDRSIRYSIKHQDVTNKEFIMKAVDELFADHEARGGASGKQKAYRGGIRNSLVS</sequence>
<dbReference type="GO" id="GO:0003700">
    <property type="term" value="F:DNA-binding transcription factor activity"/>
    <property type="evidence" value="ECO:0007669"/>
    <property type="project" value="InterPro"/>
</dbReference>
<reference evidence="3 4" key="1">
    <citation type="submission" date="2016-11" db="EMBL/GenBank/DDBJ databases">
        <authorList>
            <person name="Jaros S."/>
            <person name="Januszkiewicz K."/>
            <person name="Wedrychowicz H."/>
        </authorList>
    </citation>
    <scope>NUCLEOTIDE SEQUENCE [LARGE SCALE GENOMIC DNA]</scope>
    <source>
        <strain evidence="3 4">DSM 10068</strain>
    </source>
</reference>
<dbReference type="GO" id="GO:0005509">
    <property type="term" value="F:calcium ion binding"/>
    <property type="evidence" value="ECO:0007669"/>
    <property type="project" value="InterPro"/>
</dbReference>
<dbReference type="GO" id="GO:0003677">
    <property type="term" value="F:DNA binding"/>
    <property type="evidence" value="ECO:0007669"/>
    <property type="project" value="InterPro"/>
</dbReference>
<evidence type="ECO:0000313" key="3">
    <source>
        <dbReference type="EMBL" id="SHI19007.1"/>
    </source>
</evidence>
<dbReference type="EMBL" id="FQXV01000013">
    <property type="protein sequence ID" value="SHI19007.1"/>
    <property type="molecule type" value="Genomic_DNA"/>
</dbReference>
<dbReference type="Pfam" id="PF08769">
    <property type="entry name" value="Spo0A_C"/>
    <property type="match status" value="1"/>
</dbReference>
<dbReference type="OrthoDB" id="9812870at2"/>
<evidence type="ECO:0000313" key="4">
    <source>
        <dbReference type="Proteomes" id="UP000183995"/>
    </source>
</evidence>
<name>A0A1M5Z414_9FIRM</name>
<dbReference type="InterPro" id="IPR014879">
    <property type="entry name" value="Spo0A_C"/>
</dbReference>
<dbReference type="RefSeq" id="WP_073081071.1">
    <property type="nucleotide sequence ID" value="NZ_FQXV01000013.1"/>
</dbReference>
<dbReference type="Proteomes" id="UP000183995">
    <property type="component" value="Unassembled WGS sequence"/>
</dbReference>
<feature type="domain" description="Sporulation initiation factor Spo0A C-terminal" evidence="2">
    <location>
        <begin position="8"/>
        <end position="73"/>
    </location>
</feature>
<dbReference type="AlphaFoldDB" id="A0A1M5Z414"/>
<dbReference type="GO" id="GO:0042173">
    <property type="term" value="P:regulation of sporulation resulting in formation of a cellular spore"/>
    <property type="evidence" value="ECO:0007669"/>
    <property type="project" value="InterPro"/>
</dbReference>
<proteinExistence type="predicted"/>
<dbReference type="SUPFAM" id="SSF46894">
    <property type="entry name" value="C-terminal effector domain of the bipartite response regulators"/>
    <property type="match status" value="1"/>
</dbReference>
<dbReference type="InterPro" id="IPR016032">
    <property type="entry name" value="Sig_transdc_resp-reg_C-effctor"/>
</dbReference>
<keyword evidence="4" id="KW-1185">Reference proteome</keyword>
<protein>
    <submittedName>
        <fullName evidence="3">Forkhead domain-containing protein</fullName>
    </submittedName>
</protein>
<accession>A0A1M5Z414</accession>
<organism evidence="3 4">
    <name type="scientific">Sporobacter termitidis DSM 10068</name>
    <dbReference type="NCBI Taxonomy" id="1123282"/>
    <lineage>
        <taxon>Bacteria</taxon>
        <taxon>Bacillati</taxon>
        <taxon>Bacillota</taxon>
        <taxon>Clostridia</taxon>
        <taxon>Eubacteriales</taxon>
        <taxon>Oscillospiraceae</taxon>
        <taxon>Sporobacter</taxon>
    </lineage>
</organism>
<evidence type="ECO:0000259" key="2">
    <source>
        <dbReference type="Pfam" id="PF08769"/>
    </source>
</evidence>
<gene>
    <name evidence="3" type="ORF">SAMN02745823_03197</name>
</gene>